<reference evidence="2 3" key="1">
    <citation type="submission" date="2020-10" db="EMBL/GenBank/DDBJ databases">
        <title>Sequencing the genomes of 1000 actinobacteria strains.</title>
        <authorList>
            <person name="Klenk H.-P."/>
        </authorList>
    </citation>
    <scope>NUCLEOTIDE SEQUENCE [LARGE SCALE GENOMIC DNA]</scope>
    <source>
        <strain evidence="2 3">DSM 44653</strain>
    </source>
</reference>
<protein>
    <submittedName>
        <fullName evidence="2">Uncharacterized protein</fullName>
    </submittedName>
</protein>
<comment type="caution">
    <text evidence="2">The sequence shown here is derived from an EMBL/GenBank/DDBJ whole genome shotgun (WGS) entry which is preliminary data.</text>
</comment>
<feature type="region of interest" description="Disordered" evidence="1">
    <location>
        <begin position="117"/>
        <end position="178"/>
    </location>
</feature>
<feature type="compositionally biased region" description="Basic and acidic residues" evidence="1">
    <location>
        <begin position="137"/>
        <end position="178"/>
    </location>
</feature>
<evidence type="ECO:0000313" key="3">
    <source>
        <dbReference type="Proteomes" id="UP000631670"/>
    </source>
</evidence>
<proteinExistence type="predicted"/>
<sequence>MDLQQHRRAGHRRSGPVDVQQEALAAWGVSDVAIHPDVRGAHPERQRQLAPRQAEVGAAQLGRVVLAERRSQRALDLVAGAVAGADQRAQAGGRRRGHGQARLRRAVTHAVAGQVDRGVGRGQGQQLGRQLAGQPPGEEHRDGRRAGPQRAERVRRQAELDRTADQEVRLHQRDDTGE</sequence>
<gene>
    <name evidence="2" type="ORF">H4696_004188</name>
</gene>
<keyword evidence="3" id="KW-1185">Reference proteome</keyword>
<organism evidence="2 3">
    <name type="scientific">Amycolatopsis lexingtonensis</name>
    <dbReference type="NCBI Taxonomy" id="218822"/>
    <lineage>
        <taxon>Bacteria</taxon>
        <taxon>Bacillati</taxon>
        <taxon>Actinomycetota</taxon>
        <taxon>Actinomycetes</taxon>
        <taxon>Pseudonocardiales</taxon>
        <taxon>Pseudonocardiaceae</taxon>
        <taxon>Amycolatopsis</taxon>
    </lineage>
</organism>
<evidence type="ECO:0000256" key="1">
    <source>
        <dbReference type="SAM" id="MobiDB-lite"/>
    </source>
</evidence>
<feature type="compositionally biased region" description="Low complexity" evidence="1">
    <location>
        <begin position="126"/>
        <end position="136"/>
    </location>
</feature>
<dbReference type="EMBL" id="JADBEG010000001">
    <property type="protein sequence ID" value="MBE1497088.1"/>
    <property type="molecule type" value="Genomic_DNA"/>
</dbReference>
<accession>A0ABR9I1R4</accession>
<dbReference type="Proteomes" id="UP000631670">
    <property type="component" value="Unassembled WGS sequence"/>
</dbReference>
<name>A0ABR9I1R4_9PSEU</name>
<evidence type="ECO:0000313" key="2">
    <source>
        <dbReference type="EMBL" id="MBE1497088.1"/>
    </source>
</evidence>